<keyword evidence="1" id="KW-1133">Transmembrane helix</keyword>
<keyword evidence="1" id="KW-0812">Transmembrane</keyword>
<organism evidence="2 3">
    <name type="scientific">Rhodoplanes serenus</name>
    <dbReference type="NCBI Taxonomy" id="200615"/>
    <lineage>
        <taxon>Bacteria</taxon>
        <taxon>Pseudomonadati</taxon>
        <taxon>Pseudomonadota</taxon>
        <taxon>Alphaproteobacteria</taxon>
        <taxon>Hyphomicrobiales</taxon>
        <taxon>Nitrobacteraceae</taxon>
        <taxon>Rhodoplanes</taxon>
    </lineage>
</organism>
<evidence type="ECO:0000256" key="1">
    <source>
        <dbReference type="SAM" id="Phobius"/>
    </source>
</evidence>
<proteinExistence type="predicted"/>
<feature type="transmembrane region" description="Helical" evidence="1">
    <location>
        <begin position="82"/>
        <end position="101"/>
    </location>
</feature>
<gene>
    <name evidence="2" type="ORF">GJ689_05755</name>
</gene>
<dbReference type="EMBL" id="WNKV01000003">
    <property type="protein sequence ID" value="MTW15709.1"/>
    <property type="molecule type" value="Genomic_DNA"/>
</dbReference>
<dbReference type="Proteomes" id="UP000438991">
    <property type="component" value="Unassembled WGS sequence"/>
</dbReference>
<accession>A0A9X5ART7</accession>
<protein>
    <submittedName>
        <fullName evidence="2">Uncharacterized protein</fullName>
    </submittedName>
</protein>
<reference evidence="2 3" key="1">
    <citation type="submission" date="2019-11" db="EMBL/GenBank/DDBJ databases">
        <title>Whole-genome sequence of Rhodoplanes serenus DSM 18633, type strain.</title>
        <authorList>
            <person name="Kyndt J.A."/>
            <person name="Meyer T.E."/>
        </authorList>
    </citation>
    <scope>NUCLEOTIDE SEQUENCE [LARGE SCALE GENOMIC DNA]</scope>
    <source>
        <strain evidence="2 3">DSM 18633</strain>
    </source>
</reference>
<dbReference type="RefSeq" id="WP_155478885.1">
    <property type="nucleotide sequence ID" value="NZ_WNKV01000003.1"/>
</dbReference>
<keyword evidence="1" id="KW-0472">Membrane</keyword>
<feature type="transmembrane region" description="Helical" evidence="1">
    <location>
        <begin position="49"/>
        <end position="70"/>
    </location>
</feature>
<name>A0A9X5ART7_9BRAD</name>
<comment type="caution">
    <text evidence="2">The sequence shown here is derived from an EMBL/GenBank/DDBJ whole genome shotgun (WGS) entry which is preliminary data.</text>
</comment>
<dbReference type="AlphaFoldDB" id="A0A9X5ART7"/>
<evidence type="ECO:0000313" key="3">
    <source>
        <dbReference type="Proteomes" id="UP000438991"/>
    </source>
</evidence>
<evidence type="ECO:0000313" key="2">
    <source>
        <dbReference type="EMBL" id="MTW15709.1"/>
    </source>
</evidence>
<sequence length="112" mass="11719">MSPVKTASRWPDRPSLRMPRPARLLALASLALALPLALSAWLMPPALVLPAFALSAFVLSLTLTVTTRLLSAAAVSRHTSPTLRDVAGAFALVGAAAAIFADLDHAARWLGP</sequence>